<reference evidence="17" key="1">
    <citation type="submission" date="2013-10" db="EMBL/GenBank/DDBJ databases">
        <title>Genome sequencing of Onchocerca volvulus.</title>
        <authorList>
            <person name="Cotton J."/>
            <person name="Tsai J."/>
            <person name="Stanley E."/>
            <person name="Tracey A."/>
            <person name="Holroyd N."/>
            <person name="Lustigman S."/>
            <person name="Berriman M."/>
        </authorList>
    </citation>
    <scope>NUCLEOTIDE SEQUENCE</scope>
</reference>
<dbReference type="InterPro" id="IPR002429">
    <property type="entry name" value="CcO_II-like_C"/>
</dbReference>
<evidence type="ECO:0000256" key="10">
    <source>
        <dbReference type="ARBA" id="ARBA00023008"/>
    </source>
</evidence>
<keyword evidence="9" id="KW-0249">Electron transport</keyword>
<evidence type="ECO:0000256" key="12">
    <source>
        <dbReference type="ARBA" id="ARBA00023136"/>
    </source>
</evidence>
<comment type="similarity">
    <text evidence="3">Belongs to the cytochrome c oxidase subunit 2 family.</text>
</comment>
<evidence type="ECO:0000256" key="4">
    <source>
        <dbReference type="ARBA" id="ARBA00011164"/>
    </source>
</evidence>
<evidence type="ECO:0000256" key="13">
    <source>
        <dbReference type="ARBA" id="ARBA00031389"/>
    </source>
</evidence>
<dbReference type="EC" id="7.1.1.9" evidence="5"/>
<accession>A0A8R1XYE6</accession>
<proteinExistence type="inferred from homology"/>
<evidence type="ECO:0000259" key="15">
    <source>
        <dbReference type="PROSITE" id="PS50857"/>
    </source>
</evidence>
<keyword evidence="8" id="KW-0460">Magnesium</keyword>
<reference evidence="16" key="2">
    <citation type="submission" date="2022-06" db="UniProtKB">
        <authorList>
            <consortium name="EnsemblMetazoa"/>
        </authorList>
    </citation>
    <scope>IDENTIFICATION</scope>
</reference>
<evidence type="ECO:0000256" key="14">
    <source>
        <dbReference type="ARBA" id="ARBA00049512"/>
    </source>
</evidence>
<dbReference type="PROSITE" id="PS00078">
    <property type="entry name" value="COX2"/>
    <property type="match status" value="1"/>
</dbReference>
<dbReference type="GO" id="GO:0004129">
    <property type="term" value="F:cytochrome-c oxidase activity"/>
    <property type="evidence" value="ECO:0007669"/>
    <property type="project" value="UniProtKB-EC"/>
</dbReference>
<dbReference type="PROSITE" id="PS50857">
    <property type="entry name" value="COX2_CUA"/>
    <property type="match status" value="1"/>
</dbReference>
<evidence type="ECO:0000256" key="11">
    <source>
        <dbReference type="ARBA" id="ARBA00023128"/>
    </source>
</evidence>
<evidence type="ECO:0000256" key="3">
    <source>
        <dbReference type="ARBA" id="ARBA00007866"/>
    </source>
</evidence>
<dbReference type="AlphaFoldDB" id="A0A8R1XYE6"/>
<evidence type="ECO:0000256" key="7">
    <source>
        <dbReference type="ARBA" id="ARBA00022723"/>
    </source>
</evidence>
<dbReference type="EnsemblMetazoa" id="OVOC7566.1">
    <property type="protein sequence ID" value="OVOC7566.1"/>
    <property type="gene ID" value="WBGene00244375"/>
</dbReference>
<evidence type="ECO:0000313" key="16">
    <source>
        <dbReference type="EnsemblMetazoa" id="OVOC7566.1"/>
    </source>
</evidence>
<dbReference type="PRINTS" id="PR01166">
    <property type="entry name" value="CYCOXIDASEII"/>
</dbReference>
<feature type="domain" description="Cytochrome oxidase subunit II copper A binding" evidence="15">
    <location>
        <begin position="1"/>
        <end position="91"/>
    </location>
</feature>
<keyword evidence="12" id="KW-0472">Membrane</keyword>
<dbReference type="PANTHER" id="PTHR22888:SF9">
    <property type="entry name" value="CYTOCHROME C OXIDASE SUBUNIT 2"/>
    <property type="match status" value="1"/>
</dbReference>
<protein>
    <recommendedName>
        <fullName evidence="5">cytochrome-c oxidase</fullName>
        <ecNumber evidence="5">7.1.1.9</ecNumber>
    </recommendedName>
    <alternativeName>
        <fullName evidence="13">Cytochrome c oxidase polypeptide II</fullName>
    </alternativeName>
</protein>
<organism evidence="16 17">
    <name type="scientific">Onchocerca volvulus</name>
    <dbReference type="NCBI Taxonomy" id="6282"/>
    <lineage>
        <taxon>Eukaryota</taxon>
        <taxon>Metazoa</taxon>
        <taxon>Ecdysozoa</taxon>
        <taxon>Nematoda</taxon>
        <taxon>Chromadorea</taxon>
        <taxon>Rhabditida</taxon>
        <taxon>Spirurina</taxon>
        <taxon>Spiruromorpha</taxon>
        <taxon>Filarioidea</taxon>
        <taxon>Onchocercidae</taxon>
        <taxon>Onchocerca</taxon>
    </lineage>
</organism>
<evidence type="ECO:0000256" key="2">
    <source>
        <dbReference type="ARBA" id="ARBA00004225"/>
    </source>
</evidence>
<dbReference type="Pfam" id="PF00116">
    <property type="entry name" value="COX2"/>
    <property type="match status" value="1"/>
</dbReference>
<sequence>MNSLDDLSTKEFRLFDVDNRCVLPVGVNVGYVIHSFAVPKYFIKMDALNGLLTKIICNFSCSDCFYGQCSEICGASHRFMTVVLELTFWEC</sequence>
<keyword evidence="17" id="KW-1185">Reference proteome</keyword>
<evidence type="ECO:0000256" key="8">
    <source>
        <dbReference type="ARBA" id="ARBA00022842"/>
    </source>
</evidence>
<dbReference type="Gene3D" id="2.60.40.420">
    <property type="entry name" value="Cupredoxins - blue copper proteins"/>
    <property type="match status" value="1"/>
</dbReference>
<keyword evidence="10" id="KW-0186">Copper</keyword>
<dbReference type="InterPro" id="IPR001505">
    <property type="entry name" value="Copper_CuA"/>
</dbReference>
<evidence type="ECO:0000256" key="1">
    <source>
        <dbReference type="ARBA" id="ARBA00001935"/>
    </source>
</evidence>
<dbReference type="EMBL" id="CMVM020000218">
    <property type="status" value="NOT_ANNOTATED_CDS"/>
    <property type="molecule type" value="Genomic_DNA"/>
</dbReference>
<dbReference type="SUPFAM" id="SSF49503">
    <property type="entry name" value="Cupredoxins"/>
    <property type="match status" value="1"/>
</dbReference>
<keyword evidence="7" id="KW-0479">Metal-binding</keyword>
<evidence type="ECO:0000256" key="9">
    <source>
        <dbReference type="ARBA" id="ARBA00022982"/>
    </source>
</evidence>
<comment type="catalytic activity">
    <reaction evidence="14">
        <text>4 Fe(II)-[cytochrome c] + O2 + 8 H(+)(in) = 4 Fe(III)-[cytochrome c] + 2 H2O + 4 H(+)(out)</text>
        <dbReference type="Rhea" id="RHEA:11436"/>
        <dbReference type="Rhea" id="RHEA-COMP:10350"/>
        <dbReference type="Rhea" id="RHEA-COMP:14399"/>
        <dbReference type="ChEBI" id="CHEBI:15377"/>
        <dbReference type="ChEBI" id="CHEBI:15378"/>
        <dbReference type="ChEBI" id="CHEBI:15379"/>
        <dbReference type="ChEBI" id="CHEBI:29033"/>
        <dbReference type="ChEBI" id="CHEBI:29034"/>
        <dbReference type="EC" id="7.1.1.9"/>
    </reaction>
    <physiologicalReaction direction="left-to-right" evidence="14">
        <dbReference type="Rhea" id="RHEA:11437"/>
    </physiologicalReaction>
</comment>
<dbReference type="GO" id="GO:0031966">
    <property type="term" value="C:mitochondrial membrane"/>
    <property type="evidence" value="ECO:0007669"/>
    <property type="project" value="UniProtKB-SubCell"/>
</dbReference>
<dbReference type="GO" id="GO:0005507">
    <property type="term" value="F:copper ion binding"/>
    <property type="evidence" value="ECO:0007669"/>
    <property type="project" value="InterPro"/>
</dbReference>
<dbReference type="GO" id="GO:0042773">
    <property type="term" value="P:ATP synthesis coupled electron transport"/>
    <property type="evidence" value="ECO:0007669"/>
    <property type="project" value="TreeGrafter"/>
</dbReference>
<dbReference type="PANTHER" id="PTHR22888">
    <property type="entry name" value="CYTOCHROME C OXIDASE, SUBUNIT II"/>
    <property type="match status" value="1"/>
</dbReference>
<keyword evidence="11" id="KW-0496">Mitochondrion</keyword>
<keyword evidence="6" id="KW-0813">Transport</keyword>
<dbReference type="Proteomes" id="UP000024404">
    <property type="component" value="Unassembled WGS sequence"/>
</dbReference>
<evidence type="ECO:0000256" key="5">
    <source>
        <dbReference type="ARBA" id="ARBA00012949"/>
    </source>
</evidence>
<comment type="cofactor">
    <cofactor evidence="1">
        <name>Cu cation</name>
        <dbReference type="ChEBI" id="CHEBI:23378"/>
    </cofactor>
</comment>
<evidence type="ECO:0000256" key="6">
    <source>
        <dbReference type="ARBA" id="ARBA00022448"/>
    </source>
</evidence>
<name>A0A8R1XYE6_ONCVO</name>
<comment type="subunit">
    <text evidence="4">Component of the cytochrome c oxidase (complex IV, CIV), a multisubunit enzyme composed of a catalytic core of 3 subunits and several supernumerary subunits. The complex exists as a monomer or a dimer and forms supercomplexes (SCs) in the inner mitochondrial membrane with ubiquinol-cytochrome c oxidoreductase (cytochrome b-c1 complex, complex III, CIII).</text>
</comment>
<comment type="subcellular location">
    <subcellularLocation>
        <location evidence="2">Mitochondrion membrane</location>
        <topology evidence="2">Multi-pass membrane protein</topology>
    </subcellularLocation>
</comment>
<dbReference type="InterPro" id="IPR045187">
    <property type="entry name" value="CcO_II"/>
</dbReference>
<evidence type="ECO:0000313" key="17">
    <source>
        <dbReference type="Proteomes" id="UP000024404"/>
    </source>
</evidence>
<dbReference type="InterPro" id="IPR008972">
    <property type="entry name" value="Cupredoxin"/>
</dbReference>